<feature type="region of interest" description="Disordered" evidence="1">
    <location>
        <begin position="262"/>
        <end position="285"/>
    </location>
</feature>
<evidence type="ECO:0000313" key="4">
    <source>
        <dbReference type="Proteomes" id="UP000199577"/>
    </source>
</evidence>
<keyword evidence="4" id="KW-1185">Reference proteome</keyword>
<dbReference type="RefSeq" id="WP_139215916.1">
    <property type="nucleotide sequence ID" value="NZ_FOLL01000016.1"/>
</dbReference>
<organism evidence="3 4">
    <name type="scientific">Parapedobacter composti</name>
    <dbReference type="NCBI Taxonomy" id="623281"/>
    <lineage>
        <taxon>Bacteria</taxon>
        <taxon>Pseudomonadati</taxon>
        <taxon>Bacteroidota</taxon>
        <taxon>Sphingobacteriia</taxon>
        <taxon>Sphingobacteriales</taxon>
        <taxon>Sphingobacteriaceae</taxon>
        <taxon>Parapedobacter</taxon>
    </lineage>
</organism>
<dbReference type="Proteomes" id="UP000199577">
    <property type="component" value="Unassembled WGS sequence"/>
</dbReference>
<protein>
    <recommendedName>
        <fullName evidence="5">MORN repeat variant</fullName>
    </recommendedName>
</protein>
<dbReference type="EMBL" id="FOLL01000016">
    <property type="protein sequence ID" value="SFC62209.1"/>
    <property type="molecule type" value="Genomic_DNA"/>
</dbReference>
<dbReference type="AlphaFoldDB" id="A0A1I1KN34"/>
<evidence type="ECO:0000313" key="3">
    <source>
        <dbReference type="EMBL" id="SFC62209.1"/>
    </source>
</evidence>
<feature type="signal peptide" evidence="2">
    <location>
        <begin position="1"/>
        <end position="20"/>
    </location>
</feature>
<sequence length="285" mass="32276">MKSKTWLMIILALLVINSCAKRDQLSDLQVDADRNLSLVEARQHFEKVLAATKQPGKIASKAPRAHQHDENREHNHDKQPMWDAFQYRELSSGHQAVLTPLHRQGTYVQISDDKMVKFGFLNYMMMYKDTADNIITEWVQLKPSNKWFEAKTSRKYDGDIIVMNWDGKAQRIFRYEDGKVLNDSKRPKVAKQASITSDEPPGDWGDDAQCQIITFWIRYPGHVCSCADHTWEQRSICTCEQQGGIGPKRSRTVSVTIETCVETPPEGPIDGGEDNGSEGPPGGGR</sequence>
<evidence type="ECO:0000256" key="1">
    <source>
        <dbReference type="SAM" id="MobiDB-lite"/>
    </source>
</evidence>
<evidence type="ECO:0000256" key="2">
    <source>
        <dbReference type="SAM" id="SignalP"/>
    </source>
</evidence>
<feature type="chain" id="PRO_5011554794" description="MORN repeat variant" evidence="2">
    <location>
        <begin position="21"/>
        <end position="285"/>
    </location>
</feature>
<accession>A0A1I1KN34</accession>
<feature type="region of interest" description="Disordered" evidence="1">
    <location>
        <begin position="54"/>
        <end position="78"/>
    </location>
</feature>
<reference evidence="3 4" key="1">
    <citation type="submission" date="2016-10" db="EMBL/GenBank/DDBJ databases">
        <authorList>
            <person name="de Groot N.N."/>
        </authorList>
    </citation>
    <scope>NUCLEOTIDE SEQUENCE [LARGE SCALE GENOMIC DNA]</scope>
    <source>
        <strain evidence="3 4">DSM 22900</strain>
    </source>
</reference>
<dbReference type="OrthoDB" id="768074at2"/>
<keyword evidence="2" id="KW-0732">Signal</keyword>
<name>A0A1I1KN34_9SPHI</name>
<evidence type="ECO:0008006" key="5">
    <source>
        <dbReference type="Google" id="ProtNLM"/>
    </source>
</evidence>
<proteinExistence type="predicted"/>
<gene>
    <name evidence="3" type="ORF">SAMN05421747_116100</name>
</gene>
<feature type="compositionally biased region" description="Basic and acidic residues" evidence="1">
    <location>
        <begin position="66"/>
        <end position="78"/>
    </location>
</feature>